<dbReference type="InterPro" id="IPR010850">
    <property type="entry name" value="Neuroparsin"/>
</dbReference>
<gene>
    <name evidence="2" type="ORF">HHI36_001320</name>
</gene>
<evidence type="ECO:0000313" key="3">
    <source>
        <dbReference type="Proteomes" id="UP001516400"/>
    </source>
</evidence>
<comment type="caution">
    <text evidence="2">The sequence shown here is derived from an EMBL/GenBank/DDBJ whole genome shotgun (WGS) entry which is preliminary data.</text>
</comment>
<reference evidence="2 3" key="1">
    <citation type="journal article" date="2021" name="BMC Biol.">
        <title>Horizontally acquired antibacterial genes associated with adaptive radiation of ladybird beetles.</title>
        <authorList>
            <person name="Li H.S."/>
            <person name="Tang X.F."/>
            <person name="Huang Y.H."/>
            <person name="Xu Z.Y."/>
            <person name="Chen M.L."/>
            <person name="Du X.Y."/>
            <person name="Qiu B.Y."/>
            <person name="Chen P.T."/>
            <person name="Zhang W."/>
            <person name="Slipinski A."/>
            <person name="Escalona H.E."/>
            <person name="Waterhouse R.M."/>
            <person name="Zwick A."/>
            <person name="Pang H."/>
        </authorList>
    </citation>
    <scope>NUCLEOTIDE SEQUENCE [LARGE SCALE GENOMIC DNA]</scope>
    <source>
        <strain evidence="2">SYSU2018</strain>
    </source>
</reference>
<proteinExistence type="predicted"/>
<dbReference type="Pfam" id="PF07327">
    <property type="entry name" value="Neuroparsin"/>
    <property type="match status" value="1"/>
</dbReference>
<accession>A0ABD2P7G9</accession>
<protein>
    <recommendedName>
        <fullName evidence="4">Neuroparsin</fullName>
    </recommendedName>
</protein>
<keyword evidence="1" id="KW-0732">Signal</keyword>
<dbReference type="AlphaFoldDB" id="A0ABD2P7G9"/>
<dbReference type="Gene3D" id="4.10.40.20">
    <property type="match status" value="1"/>
</dbReference>
<evidence type="ECO:0000256" key="1">
    <source>
        <dbReference type="SAM" id="SignalP"/>
    </source>
</evidence>
<feature type="signal peptide" evidence="1">
    <location>
        <begin position="1"/>
        <end position="25"/>
    </location>
</feature>
<organism evidence="2 3">
    <name type="scientific">Cryptolaemus montrouzieri</name>
    <dbReference type="NCBI Taxonomy" id="559131"/>
    <lineage>
        <taxon>Eukaryota</taxon>
        <taxon>Metazoa</taxon>
        <taxon>Ecdysozoa</taxon>
        <taxon>Arthropoda</taxon>
        <taxon>Hexapoda</taxon>
        <taxon>Insecta</taxon>
        <taxon>Pterygota</taxon>
        <taxon>Neoptera</taxon>
        <taxon>Endopterygota</taxon>
        <taxon>Coleoptera</taxon>
        <taxon>Polyphaga</taxon>
        <taxon>Cucujiformia</taxon>
        <taxon>Coccinelloidea</taxon>
        <taxon>Coccinellidae</taxon>
        <taxon>Scymninae</taxon>
        <taxon>Scymnini</taxon>
        <taxon>Cryptolaemus</taxon>
    </lineage>
</organism>
<sequence>MRFLACLFSVLVIVILLSHIQRCTACQRCRSDEECQAPPPTPCPYGEYINICGRRACLKAPGERCGGPPRNSFGECTSGTYCQQDGRCHGCAQATMECFD</sequence>
<dbReference type="Proteomes" id="UP001516400">
    <property type="component" value="Unassembled WGS sequence"/>
</dbReference>
<keyword evidence="3" id="KW-1185">Reference proteome</keyword>
<name>A0ABD2P7G9_9CUCU</name>
<evidence type="ECO:0000313" key="2">
    <source>
        <dbReference type="EMBL" id="KAL3286830.1"/>
    </source>
</evidence>
<evidence type="ECO:0008006" key="4">
    <source>
        <dbReference type="Google" id="ProtNLM"/>
    </source>
</evidence>
<dbReference type="EMBL" id="JABFTP020000185">
    <property type="protein sequence ID" value="KAL3286830.1"/>
    <property type="molecule type" value="Genomic_DNA"/>
</dbReference>
<feature type="chain" id="PRO_5044886189" description="Neuroparsin" evidence="1">
    <location>
        <begin position="26"/>
        <end position="100"/>
    </location>
</feature>